<accession>A0A1Y2MFD4</accession>
<dbReference type="Pfam" id="PF12417">
    <property type="entry name" value="DUF3669"/>
    <property type="match status" value="1"/>
</dbReference>
<feature type="domain" description="DUF3669" evidence="1">
    <location>
        <begin position="272"/>
        <end position="337"/>
    </location>
</feature>
<organism evidence="2 3">
    <name type="scientific">Epicoccum nigrum</name>
    <name type="common">Soil fungus</name>
    <name type="synonym">Epicoccum purpurascens</name>
    <dbReference type="NCBI Taxonomy" id="105696"/>
    <lineage>
        <taxon>Eukaryota</taxon>
        <taxon>Fungi</taxon>
        <taxon>Dikarya</taxon>
        <taxon>Ascomycota</taxon>
        <taxon>Pezizomycotina</taxon>
        <taxon>Dothideomycetes</taxon>
        <taxon>Pleosporomycetidae</taxon>
        <taxon>Pleosporales</taxon>
        <taxon>Pleosporineae</taxon>
        <taxon>Didymellaceae</taxon>
        <taxon>Epicoccum</taxon>
    </lineage>
</organism>
<dbReference type="EMBL" id="KZ107838">
    <property type="protein sequence ID" value="OSS54800.1"/>
    <property type="molecule type" value="Genomic_DNA"/>
</dbReference>
<reference evidence="2 3" key="1">
    <citation type="journal article" date="2017" name="Genome Announc.">
        <title>Genome sequence of the saprophytic ascomycete Epicoccum nigrum ICMP 19927 strain isolated from New Zealand.</title>
        <authorList>
            <person name="Fokin M."/>
            <person name="Fleetwood D."/>
            <person name="Weir B.S."/>
            <person name="Villas-Boas S.G."/>
        </authorList>
    </citation>
    <scope>NUCLEOTIDE SEQUENCE [LARGE SCALE GENOMIC DNA]</scope>
    <source>
        <strain evidence="2 3">ICMP 19927</strain>
    </source>
</reference>
<dbReference type="PANTHER" id="PTHR40780:SF3">
    <property type="entry name" value="DUF3669 DOMAIN-CONTAINING PROTEIN"/>
    <property type="match status" value="1"/>
</dbReference>
<dbReference type="InParanoid" id="A0A1Y2MFD4"/>
<dbReference type="Proteomes" id="UP000193240">
    <property type="component" value="Unassembled WGS sequence"/>
</dbReference>
<gene>
    <name evidence="2" type="ORF">B5807_00582</name>
</gene>
<evidence type="ECO:0000313" key="3">
    <source>
        <dbReference type="Proteomes" id="UP000193240"/>
    </source>
</evidence>
<dbReference type="AlphaFoldDB" id="A0A1Y2MFD4"/>
<keyword evidence="3" id="KW-1185">Reference proteome</keyword>
<evidence type="ECO:0000313" key="2">
    <source>
        <dbReference type="EMBL" id="OSS54800.1"/>
    </source>
</evidence>
<evidence type="ECO:0000259" key="1">
    <source>
        <dbReference type="Pfam" id="PF12417"/>
    </source>
</evidence>
<dbReference type="InterPro" id="IPR022137">
    <property type="entry name" value="Znf_prot_DUF3669"/>
</dbReference>
<proteinExistence type="predicted"/>
<protein>
    <recommendedName>
        <fullName evidence="1">DUF3669 domain-containing protein</fullName>
    </recommendedName>
</protein>
<sequence length="395" mass="45182">MPNSKYHCIGHGGCGSVWALTSTPPNTPPSTPTNPLQIRHTHRATLPTFSRNEVLKRADGDPARSLINDMTMHLRLLTTTSNTRLPFLIPQSHMILCANHPAYPPNFPAGIQPCQTYVQERSPALPVAVRETLVARYCPPKLQEQVRNSRRDEDCLVRVYCGKRRSAADAAKQKRFFSLRNYNLCVDQMEELGLEIDALVGVLAKALATCYFVAQIDANDCEFVFGLPRGVSDAAEEEKSVEPWRRENVRVFNMLRPNMAGKDDTMCENMTVWMLYFDCVRRISMDKRDLRQAAHAFWRNDPYFLRPWAHNHTLEDVKLWSVFVFEFLGESGRILARQIESDGRADAQSKYEKRVALAMWVRQVEAEGNRRRREARIRVWVDDVAENTEDGGLAE</sequence>
<name>A0A1Y2MFD4_EPING</name>
<dbReference type="PANTHER" id="PTHR40780">
    <property type="entry name" value="DUF3669 DOMAIN-CONTAINING PROTEIN"/>
    <property type="match status" value="1"/>
</dbReference>
<dbReference type="OMA" id="YARMMGE"/>